<feature type="domain" description="NarG-like" evidence="22">
    <location>
        <begin position="6"/>
        <end position="227"/>
    </location>
</feature>
<keyword evidence="9" id="KW-0249">Electron transport</keyword>
<evidence type="ECO:0000256" key="9">
    <source>
        <dbReference type="ARBA" id="ARBA00022982"/>
    </source>
</evidence>
<evidence type="ECO:0000256" key="7">
    <source>
        <dbReference type="ARBA" id="ARBA00022692"/>
    </source>
</evidence>
<keyword evidence="7 21" id="KW-0812">Transmembrane</keyword>
<proteinExistence type="inferred from homology"/>
<dbReference type="AlphaFoldDB" id="A0A2V1K852"/>
<evidence type="ECO:0000256" key="11">
    <source>
        <dbReference type="ARBA" id="ARBA00023002"/>
    </source>
</evidence>
<name>A0A2V1K852_9ACTO</name>
<feature type="binding site" description="axial binding residue" evidence="20">
    <location>
        <position position="190"/>
    </location>
    <ligand>
        <name>heme b</name>
        <dbReference type="ChEBI" id="CHEBI:60344"/>
        <label>1</label>
    </ligand>
    <ligandPart>
        <name>Fe</name>
        <dbReference type="ChEBI" id="CHEBI:18248"/>
    </ligandPart>
</feature>
<evidence type="ECO:0000256" key="15">
    <source>
        <dbReference type="ARBA" id="ARBA00056200"/>
    </source>
</evidence>
<dbReference type="EMBL" id="QETB01000001">
    <property type="protein sequence ID" value="PWF27648.1"/>
    <property type="molecule type" value="Genomic_DNA"/>
</dbReference>
<keyword evidence="14 21" id="KW-0472">Membrane</keyword>
<dbReference type="GO" id="GO:0009325">
    <property type="term" value="C:nitrate reductase complex"/>
    <property type="evidence" value="ECO:0007669"/>
    <property type="project" value="InterPro"/>
</dbReference>
<comment type="similarity">
    <text evidence="17">In the C-terminal section; belongs to the nitrate reductase gamma subunit family.</text>
</comment>
<organism evidence="23 24">
    <name type="scientific">Ancrocorticia populi</name>
    <dbReference type="NCBI Taxonomy" id="2175228"/>
    <lineage>
        <taxon>Bacteria</taxon>
        <taxon>Bacillati</taxon>
        <taxon>Actinomycetota</taxon>
        <taxon>Actinomycetes</taxon>
        <taxon>Actinomycetales</taxon>
        <taxon>Actinomycetaceae</taxon>
        <taxon>Ancrocorticia</taxon>
    </lineage>
</organism>
<reference evidence="24" key="1">
    <citation type="submission" date="2018-05" db="EMBL/GenBank/DDBJ databases">
        <authorList>
            <person name="Li Y."/>
        </authorList>
    </citation>
    <scope>NUCLEOTIDE SEQUENCE [LARGE SCALE GENOMIC DNA]</scope>
    <source>
        <strain evidence="24">sk1b4</strain>
    </source>
</reference>
<feature type="transmembrane region" description="Helical" evidence="21">
    <location>
        <begin position="187"/>
        <end position="204"/>
    </location>
</feature>
<feature type="binding site" description="axial binding residue" evidence="20">
    <location>
        <position position="66"/>
    </location>
    <ligand>
        <name>heme b</name>
        <dbReference type="ChEBI" id="CHEBI:60344"/>
        <label>2</label>
    </ligand>
    <ligandPart>
        <name>Fe</name>
        <dbReference type="ChEBI" id="CHEBI:18248"/>
    </ligandPart>
</feature>
<evidence type="ECO:0000256" key="20">
    <source>
        <dbReference type="PIRSR" id="PIRSR603816-1"/>
    </source>
</evidence>
<dbReference type="GO" id="GO:0005886">
    <property type="term" value="C:plasma membrane"/>
    <property type="evidence" value="ECO:0007669"/>
    <property type="project" value="UniProtKB-SubCell"/>
</dbReference>
<comment type="caution">
    <text evidence="23">The sequence shown here is derived from an EMBL/GenBank/DDBJ whole genome shotgun (WGS) entry which is preliminary data.</text>
</comment>
<dbReference type="GO" id="GO:0019645">
    <property type="term" value="P:anaerobic electron transport chain"/>
    <property type="evidence" value="ECO:0007669"/>
    <property type="project" value="TreeGrafter"/>
</dbReference>
<keyword evidence="12 20" id="KW-0408">Iron</keyword>
<dbReference type="FunFam" id="1.20.950.20:FF:000001">
    <property type="entry name" value="Respiratory nitrate reductase subunit gamma"/>
    <property type="match status" value="1"/>
</dbReference>
<dbReference type="PANTHER" id="PTHR30598:SF3">
    <property type="entry name" value="RESPIRATORY NITRATE REDUCTASE 1 GAMMA CHAIN"/>
    <property type="match status" value="1"/>
</dbReference>
<dbReference type="GO" id="GO:0042128">
    <property type="term" value="P:nitrate assimilation"/>
    <property type="evidence" value="ECO:0007669"/>
    <property type="project" value="UniProtKB-KW"/>
</dbReference>
<dbReference type="NCBIfam" id="TIGR00351">
    <property type="entry name" value="narI"/>
    <property type="match status" value="1"/>
</dbReference>
<dbReference type="SUPFAM" id="SSF103501">
    <property type="entry name" value="Respiratory nitrate reductase 1 gamma chain"/>
    <property type="match status" value="1"/>
</dbReference>
<evidence type="ECO:0000313" key="23">
    <source>
        <dbReference type="EMBL" id="PWF27648.1"/>
    </source>
</evidence>
<comment type="function">
    <text evidence="15">Does not seem to have nitrate reductase activity.</text>
</comment>
<keyword evidence="24" id="KW-1185">Reference proteome</keyword>
<accession>A0A2V1K852</accession>
<evidence type="ECO:0000256" key="4">
    <source>
        <dbReference type="ARBA" id="ARBA00022448"/>
    </source>
</evidence>
<comment type="similarity">
    <text evidence="16">In the central section; belongs to the NarJ/NarW family.</text>
</comment>
<dbReference type="PANTHER" id="PTHR30598">
    <property type="entry name" value="NITRATE REDUCTASE PRIVATE CHAPERONE, REDOX ENZYME MATURATION PROTEIN REMP FAMILY"/>
    <property type="match status" value="1"/>
</dbReference>
<keyword evidence="6 20" id="KW-0349">Heme</keyword>
<evidence type="ECO:0000256" key="18">
    <source>
        <dbReference type="ARBA" id="ARBA00061480"/>
    </source>
</evidence>
<dbReference type="GO" id="GO:0008940">
    <property type="term" value="F:nitrate reductase activity"/>
    <property type="evidence" value="ECO:0007669"/>
    <property type="project" value="InterPro"/>
</dbReference>
<feature type="transmembrane region" description="Helical" evidence="21">
    <location>
        <begin position="6"/>
        <end position="26"/>
    </location>
</feature>
<evidence type="ECO:0000313" key="24">
    <source>
        <dbReference type="Proteomes" id="UP000245283"/>
    </source>
</evidence>
<evidence type="ECO:0000256" key="21">
    <source>
        <dbReference type="SAM" id="Phobius"/>
    </source>
</evidence>
<comment type="cofactor">
    <cofactor evidence="2">
        <name>heme b</name>
        <dbReference type="ChEBI" id="CHEBI:60344"/>
    </cofactor>
</comment>
<dbReference type="Proteomes" id="UP000245283">
    <property type="component" value="Unassembled WGS sequence"/>
</dbReference>
<feature type="transmembrane region" description="Helical" evidence="21">
    <location>
        <begin position="47"/>
        <end position="69"/>
    </location>
</feature>
<evidence type="ECO:0000256" key="19">
    <source>
        <dbReference type="ARBA" id="ARBA00071287"/>
    </source>
</evidence>
<protein>
    <recommendedName>
        <fullName evidence="19">Nitrate reductase-like protein NarX</fullName>
    </recommendedName>
</protein>
<evidence type="ECO:0000256" key="12">
    <source>
        <dbReference type="ARBA" id="ARBA00023004"/>
    </source>
</evidence>
<evidence type="ECO:0000256" key="17">
    <source>
        <dbReference type="ARBA" id="ARBA00061196"/>
    </source>
</evidence>
<keyword evidence="11" id="KW-0560">Oxidoreductase</keyword>
<feature type="binding site" description="axial binding residue" evidence="20">
    <location>
        <position position="208"/>
    </location>
    <ligand>
        <name>heme b</name>
        <dbReference type="ChEBI" id="CHEBI:60344"/>
        <label>1</label>
    </ligand>
    <ligandPart>
        <name>Fe</name>
        <dbReference type="ChEBI" id="CHEBI:18248"/>
    </ligandPart>
</feature>
<evidence type="ECO:0000256" key="2">
    <source>
        <dbReference type="ARBA" id="ARBA00001970"/>
    </source>
</evidence>
<dbReference type="Gene3D" id="1.20.950.20">
    <property type="entry name" value="Transmembrane di-heme cytochromes, Chain C"/>
    <property type="match status" value="1"/>
</dbReference>
<dbReference type="RefSeq" id="WP_109093144.1">
    <property type="nucleotide sequence ID" value="NZ_QETB01000001.1"/>
</dbReference>
<evidence type="ECO:0000259" key="22">
    <source>
        <dbReference type="Pfam" id="PF02665"/>
    </source>
</evidence>
<dbReference type="InterPro" id="IPR023234">
    <property type="entry name" value="NarG-like_domain"/>
</dbReference>
<dbReference type="InterPro" id="IPR003816">
    <property type="entry name" value="Nitrate_red_gam"/>
</dbReference>
<keyword evidence="8" id="KW-0479">Metal-binding</keyword>
<evidence type="ECO:0000256" key="14">
    <source>
        <dbReference type="ARBA" id="ARBA00023136"/>
    </source>
</evidence>
<comment type="subcellular location">
    <subcellularLocation>
        <location evidence="3">Cell membrane</location>
        <topology evidence="3">Multi-pass membrane protein</topology>
    </subcellularLocation>
</comment>
<keyword evidence="5" id="KW-1003">Cell membrane</keyword>
<evidence type="ECO:0000256" key="6">
    <source>
        <dbReference type="ARBA" id="ARBA00022617"/>
    </source>
</evidence>
<feature type="binding site" description="axial binding residue" evidence="20">
    <location>
        <position position="56"/>
    </location>
    <ligand>
        <name>heme b</name>
        <dbReference type="ChEBI" id="CHEBI:60344"/>
        <label>1</label>
    </ligand>
    <ligandPart>
        <name>Fe</name>
        <dbReference type="ChEBI" id="CHEBI:18248"/>
    </ligandPart>
</feature>
<evidence type="ECO:0000256" key="16">
    <source>
        <dbReference type="ARBA" id="ARBA00061095"/>
    </source>
</evidence>
<sequence>MSTLDIALWGVFPYVALTVFIVGIVWRWKTDQFGWTSRSSQLHESKILRWGSPLFHVGIIFVFLGHVLGVLIPKSWTEAVGVSQHTYHLVATGAGAVAAVMAIAGFVLLMIRRFKYPSVRRKTTRNDKVMLLPLTIPLLLGAFATFHHQVFGEEGGYDYRETISPWLRSIFTLNPKIDLMLGAPLDFQLHVIAGILLIAIIPYTRLVHMFSAPIGYVTRPYIVYRSRDAAVSTRDRARGWSPVGEGTVNGDPSEGA</sequence>
<evidence type="ECO:0000256" key="3">
    <source>
        <dbReference type="ARBA" id="ARBA00004651"/>
    </source>
</evidence>
<feature type="transmembrane region" description="Helical" evidence="21">
    <location>
        <begin position="131"/>
        <end position="151"/>
    </location>
</feature>
<keyword evidence="4" id="KW-0813">Transport</keyword>
<keyword evidence="13" id="KW-0534">Nitrate assimilation</keyword>
<evidence type="ECO:0000256" key="5">
    <source>
        <dbReference type="ARBA" id="ARBA00022475"/>
    </source>
</evidence>
<gene>
    <name evidence="23" type="primary">narI</name>
    <name evidence="23" type="ORF">DD236_04540</name>
</gene>
<dbReference type="Pfam" id="PF02665">
    <property type="entry name" value="Nitrate_red_gam"/>
    <property type="match status" value="1"/>
</dbReference>
<evidence type="ECO:0000256" key="13">
    <source>
        <dbReference type="ARBA" id="ARBA00023063"/>
    </source>
</evidence>
<evidence type="ECO:0000256" key="10">
    <source>
        <dbReference type="ARBA" id="ARBA00022989"/>
    </source>
</evidence>
<comment type="similarity">
    <text evidence="18">In the N-terminal section; belongs to the nitrate reductase alpha subunit family.</text>
</comment>
<comment type="cofactor">
    <cofactor evidence="1">
        <name>Mo-bis(molybdopterin guanine dinucleotide)</name>
        <dbReference type="ChEBI" id="CHEBI:60539"/>
    </cofactor>
</comment>
<dbReference type="InterPro" id="IPR051936">
    <property type="entry name" value="Heme-iron_electron_transfer"/>
</dbReference>
<keyword evidence="10 21" id="KW-1133">Transmembrane helix</keyword>
<evidence type="ECO:0000256" key="8">
    <source>
        <dbReference type="ARBA" id="ARBA00022723"/>
    </source>
</evidence>
<dbReference type="GO" id="GO:0009055">
    <property type="term" value="F:electron transfer activity"/>
    <property type="evidence" value="ECO:0007669"/>
    <property type="project" value="TreeGrafter"/>
</dbReference>
<evidence type="ECO:0000256" key="1">
    <source>
        <dbReference type="ARBA" id="ARBA00001942"/>
    </source>
</evidence>
<dbReference type="OrthoDB" id="9788113at2"/>
<dbReference type="GO" id="GO:0046872">
    <property type="term" value="F:metal ion binding"/>
    <property type="evidence" value="ECO:0007669"/>
    <property type="project" value="UniProtKB-KW"/>
</dbReference>
<dbReference type="InterPro" id="IPR036197">
    <property type="entry name" value="NarG-like_sf"/>
</dbReference>
<feature type="transmembrane region" description="Helical" evidence="21">
    <location>
        <begin position="89"/>
        <end position="111"/>
    </location>
</feature>
<dbReference type="GO" id="GO:0020037">
    <property type="term" value="F:heme binding"/>
    <property type="evidence" value="ECO:0007669"/>
    <property type="project" value="TreeGrafter"/>
</dbReference>